<keyword evidence="9" id="KW-0238">DNA-binding</keyword>
<name>A0AAJ0B8A4_9PEZI</name>
<keyword evidence="11" id="KW-0539">Nucleus</keyword>
<dbReference type="Gene3D" id="1.20.120.850">
    <property type="entry name" value="SWI2/SNF2 ATPases, N-terminal domain"/>
    <property type="match status" value="1"/>
</dbReference>
<evidence type="ECO:0000259" key="14">
    <source>
        <dbReference type="PROSITE" id="PS51194"/>
    </source>
</evidence>
<reference evidence="15" key="1">
    <citation type="submission" date="2023-06" db="EMBL/GenBank/DDBJ databases">
        <title>Genome-scale phylogeny and comparative genomics of the fungal order Sordariales.</title>
        <authorList>
            <consortium name="Lawrence Berkeley National Laboratory"/>
            <person name="Hensen N."/>
            <person name="Bonometti L."/>
            <person name="Westerberg I."/>
            <person name="Brannstrom I.O."/>
            <person name="Guillou S."/>
            <person name="Cros-Aarteil S."/>
            <person name="Calhoun S."/>
            <person name="Haridas S."/>
            <person name="Kuo A."/>
            <person name="Mondo S."/>
            <person name="Pangilinan J."/>
            <person name="Riley R."/>
            <person name="Labutti K."/>
            <person name="Andreopoulos B."/>
            <person name="Lipzen A."/>
            <person name="Chen C."/>
            <person name="Yanf M."/>
            <person name="Daum C."/>
            <person name="Ng V."/>
            <person name="Clum A."/>
            <person name="Steindorff A."/>
            <person name="Ohm R."/>
            <person name="Martin F."/>
            <person name="Silar P."/>
            <person name="Natvig D."/>
            <person name="Lalanne C."/>
            <person name="Gautier V."/>
            <person name="Ament-Velasquez S.L."/>
            <person name="Kruys A."/>
            <person name="Hutchinson M.I."/>
            <person name="Powell A.J."/>
            <person name="Barry K."/>
            <person name="Miller A.N."/>
            <person name="Grigoriev I.V."/>
            <person name="Debuchy R."/>
            <person name="Gladieux P."/>
            <person name="Thoren M.H."/>
            <person name="Johannesson H."/>
        </authorList>
    </citation>
    <scope>NUCLEOTIDE SEQUENCE</scope>
    <source>
        <strain evidence="15">PSN4</strain>
    </source>
</reference>
<dbReference type="Pfam" id="PF08658">
    <property type="entry name" value="Rad54_N"/>
    <property type="match status" value="1"/>
</dbReference>
<dbReference type="InterPro" id="IPR000330">
    <property type="entry name" value="SNF2_N"/>
</dbReference>
<comment type="subcellular location">
    <subcellularLocation>
        <location evidence="1">Nucleus</location>
    </subcellularLocation>
</comment>
<feature type="domain" description="Helicase C-terminal" evidence="14">
    <location>
        <begin position="560"/>
        <end position="713"/>
    </location>
</feature>
<dbReference type="PANTHER" id="PTHR45629:SF7">
    <property type="entry name" value="DNA EXCISION REPAIR PROTEIN ERCC-6-RELATED"/>
    <property type="match status" value="1"/>
</dbReference>
<evidence type="ECO:0000256" key="2">
    <source>
        <dbReference type="ARBA" id="ARBA00007025"/>
    </source>
</evidence>
<keyword evidence="3" id="KW-0597">Phosphoprotein</keyword>
<dbReference type="PROSITE" id="PS51194">
    <property type="entry name" value="HELICASE_CTER"/>
    <property type="match status" value="1"/>
</dbReference>
<sequence length="799" mass="90324">MSDTPKSDKENVAPRARYPTPQSGDRLHKPFKCPGSATRAIASDRPARKKRRIDYKGADGDVDTDQPWTNADRLALANRDANKFPTFQVKDKDKVFRKAFSVPFINKNTTAYNPNRPPPTLGLRQGAVFVAKPLHDPSGEFSIVLYDPTIDDKVKDLTQPEEKEKETALEKIDAPLVHKSLAEILGIKKKIVGDHPRVPVVIDPRLAKVLRPHQIEGVKFMYRCVTGMIDEKANGCIMADEMGLGKTLQCITLLWTLLKQSPEAGKTTIQKAIVACPSSLVRNWANELVKWLGADAITPFAIDGKASKEELTRQLRQWAISTGRAVTRPVIIVSYETLRLNVEELKNTSIGLMLCDEGHRLKNGDSQTFSALNNLNVSRRVILSGTPIQNDLSEYFSLISFANPDLLGTRLEFRKRFEIPILRGRDADATEGERQRGDECLAELLAIVNKFIIRRTNDILSKYLPVKYEHVVFCNLAPFQLDLYNYFITSPDIQALLRGKGSQPLKAINILKKLCNHPDLLDLAADLPGCESCWPEDYVPKDARGRDRDIKPWYSGKMQVLDRMLARIRADTNDKIVLISNYTQTLDLFERLCRNRGYGSLRLDGTMNVNKRQKLVDKFNDPTGDEFVFLLSSKAGGCGLNLIGANRLVLFDPDWNPAADQQALARVWRDGQKKDCFVYRFIATGTIEEKIFQRQSHKQSLSSCVVDSAEDVERHFSLDSLRELFQYRADTRSDTHDTFKCKRCRPDGRQFVKAQAMLYGDTSTWNHFVNDGLAPIQDHLLRQECGEPEVSAVFQYISH</sequence>
<evidence type="ECO:0000313" key="15">
    <source>
        <dbReference type="EMBL" id="KAK1753534.1"/>
    </source>
</evidence>
<gene>
    <name evidence="15" type="ORF">QBC47DRAFT_386685</name>
</gene>
<protein>
    <submittedName>
        <fullName evidence="15">DNA repair protein rhp54</fullName>
    </submittedName>
</protein>
<dbReference type="FunFam" id="3.40.50.300:FF:000332">
    <property type="entry name" value="DNA repair and recombination protein RAD54-like"/>
    <property type="match status" value="1"/>
</dbReference>
<dbReference type="SMART" id="SM00487">
    <property type="entry name" value="DEXDc"/>
    <property type="match status" value="1"/>
</dbReference>
<evidence type="ECO:0000256" key="1">
    <source>
        <dbReference type="ARBA" id="ARBA00004123"/>
    </source>
</evidence>
<keyword evidence="6" id="KW-0378">Hydrolase</keyword>
<dbReference type="Gene3D" id="3.40.50.300">
    <property type="entry name" value="P-loop containing nucleotide triphosphate hydrolases"/>
    <property type="match status" value="1"/>
</dbReference>
<dbReference type="AlphaFoldDB" id="A0AAJ0B8A4"/>
<dbReference type="GO" id="GO:0005524">
    <property type="term" value="F:ATP binding"/>
    <property type="evidence" value="ECO:0007669"/>
    <property type="project" value="UniProtKB-KW"/>
</dbReference>
<keyword evidence="8" id="KW-0067">ATP-binding</keyword>
<comment type="similarity">
    <text evidence="2">Belongs to the SNF2/RAD54 helicase family.</text>
</comment>
<dbReference type="FunFam" id="3.40.50.10810:FF:000010">
    <property type="entry name" value="DNA repair and recombination protein RAD54-like"/>
    <property type="match status" value="1"/>
</dbReference>
<dbReference type="InterPro" id="IPR013967">
    <property type="entry name" value="Rad54_N"/>
</dbReference>
<keyword evidence="5" id="KW-0227">DNA damage</keyword>
<dbReference type="SMART" id="SM00490">
    <property type="entry name" value="HELICc"/>
    <property type="match status" value="1"/>
</dbReference>
<dbReference type="InterPro" id="IPR038718">
    <property type="entry name" value="SNF2-like_sf"/>
</dbReference>
<proteinExistence type="inferred from homology"/>
<dbReference type="GO" id="GO:0045003">
    <property type="term" value="P:double-strand break repair via synthesis-dependent strand annealing"/>
    <property type="evidence" value="ECO:0007669"/>
    <property type="project" value="TreeGrafter"/>
</dbReference>
<dbReference type="Pfam" id="PF00176">
    <property type="entry name" value="SNF2-rel_dom"/>
    <property type="match status" value="1"/>
</dbReference>
<evidence type="ECO:0000256" key="11">
    <source>
        <dbReference type="ARBA" id="ARBA00023242"/>
    </source>
</evidence>
<dbReference type="InterPro" id="IPR014001">
    <property type="entry name" value="Helicase_ATP-bd"/>
</dbReference>
<dbReference type="Gene3D" id="3.40.50.10810">
    <property type="entry name" value="Tandem AAA-ATPase domain"/>
    <property type="match status" value="1"/>
</dbReference>
<feature type="domain" description="Helicase ATP-binding" evidence="13">
    <location>
        <begin position="227"/>
        <end position="405"/>
    </location>
</feature>
<evidence type="ECO:0000256" key="12">
    <source>
        <dbReference type="SAM" id="MobiDB-lite"/>
    </source>
</evidence>
<evidence type="ECO:0000313" key="16">
    <source>
        <dbReference type="Proteomes" id="UP001239445"/>
    </source>
</evidence>
<feature type="region of interest" description="Disordered" evidence="12">
    <location>
        <begin position="1"/>
        <end position="66"/>
    </location>
</feature>
<dbReference type="GO" id="GO:0007131">
    <property type="term" value="P:reciprocal meiotic recombination"/>
    <property type="evidence" value="ECO:0007669"/>
    <property type="project" value="TreeGrafter"/>
</dbReference>
<dbReference type="CDD" id="cd18793">
    <property type="entry name" value="SF2_C_SNF"/>
    <property type="match status" value="1"/>
</dbReference>
<organism evidence="15 16">
    <name type="scientific">Echria macrotheca</name>
    <dbReference type="NCBI Taxonomy" id="438768"/>
    <lineage>
        <taxon>Eukaryota</taxon>
        <taxon>Fungi</taxon>
        <taxon>Dikarya</taxon>
        <taxon>Ascomycota</taxon>
        <taxon>Pezizomycotina</taxon>
        <taxon>Sordariomycetes</taxon>
        <taxon>Sordariomycetidae</taxon>
        <taxon>Sordariales</taxon>
        <taxon>Schizotheciaceae</taxon>
        <taxon>Echria</taxon>
    </lineage>
</organism>
<dbReference type="Proteomes" id="UP001239445">
    <property type="component" value="Unassembled WGS sequence"/>
</dbReference>
<dbReference type="SUPFAM" id="SSF52540">
    <property type="entry name" value="P-loop containing nucleoside triphosphate hydrolases"/>
    <property type="match status" value="2"/>
</dbReference>
<dbReference type="InterPro" id="IPR050496">
    <property type="entry name" value="SNF2_RAD54_helicase_repair"/>
</dbReference>
<evidence type="ECO:0000256" key="8">
    <source>
        <dbReference type="ARBA" id="ARBA00022840"/>
    </source>
</evidence>
<dbReference type="InterPro" id="IPR001650">
    <property type="entry name" value="Helicase_C-like"/>
</dbReference>
<comment type="caution">
    <text evidence="15">The sequence shown here is derived from an EMBL/GenBank/DDBJ whole genome shotgun (WGS) entry which is preliminary data.</text>
</comment>
<evidence type="ECO:0000256" key="5">
    <source>
        <dbReference type="ARBA" id="ARBA00022763"/>
    </source>
</evidence>
<keyword evidence="10" id="KW-0234">DNA repair</keyword>
<dbReference type="Pfam" id="PF00271">
    <property type="entry name" value="Helicase_C"/>
    <property type="match status" value="1"/>
</dbReference>
<feature type="compositionally biased region" description="Basic and acidic residues" evidence="12">
    <location>
        <begin position="1"/>
        <end position="12"/>
    </location>
</feature>
<dbReference type="PANTHER" id="PTHR45629">
    <property type="entry name" value="SNF2/RAD54 FAMILY MEMBER"/>
    <property type="match status" value="1"/>
</dbReference>
<dbReference type="PROSITE" id="PS51192">
    <property type="entry name" value="HELICASE_ATP_BIND_1"/>
    <property type="match status" value="1"/>
</dbReference>
<evidence type="ECO:0000256" key="3">
    <source>
        <dbReference type="ARBA" id="ARBA00022553"/>
    </source>
</evidence>
<dbReference type="GO" id="GO:0003677">
    <property type="term" value="F:DNA binding"/>
    <property type="evidence" value="ECO:0007669"/>
    <property type="project" value="UniProtKB-KW"/>
</dbReference>
<evidence type="ECO:0000256" key="7">
    <source>
        <dbReference type="ARBA" id="ARBA00022806"/>
    </source>
</evidence>
<dbReference type="GO" id="GO:0004386">
    <property type="term" value="F:helicase activity"/>
    <property type="evidence" value="ECO:0007669"/>
    <property type="project" value="UniProtKB-KW"/>
</dbReference>
<evidence type="ECO:0000256" key="10">
    <source>
        <dbReference type="ARBA" id="ARBA00023204"/>
    </source>
</evidence>
<evidence type="ECO:0000256" key="4">
    <source>
        <dbReference type="ARBA" id="ARBA00022741"/>
    </source>
</evidence>
<evidence type="ECO:0000256" key="9">
    <source>
        <dbReference type="ARBA" id="ARBA00023125"/>
    </source>
</evidence>
<evidence type="ECO:0000256" key="6">
    <source>
        <dbReference type="ARBA" id="ARBA00022801"/>
    </source>
</evidence>
<evidence type="ECO:0000259" key="13">
    <source>
        <dbReference type="PROSITE" id="PS51192"/>
    </source>
</evidence>
<dbReference type="InterPro" id="IPR049730">
    <property type="entry name" value="SNF2/RAD54-like_C"/>
</dbReference>
<dbReference type="EMBL" id="MU839837">
    <property type="protein sequence ID" value="KAK1753534.1"/>
    <property type="molecule type" value="Genomic_DNA"/>
</dbReference>
<accession>A0AAJ0B8A4</accession>
<keyword evidence="4" id="KW-0547">Nucleotide-binding</keyword>
<dbReference type="GO" id="GO:0015616">
    <property type="term" value="F:DNA translocase activity"/>
    <property type="evidence" value="ECO:0007669"/>
    <property type="project" value="TreeGrafter"/>
</dbReference>
<dbReference type="GO" id="GO:0016817">
    <property type="term" value="F:hydrolase activity, acting on acid anhydrides"/>
    <property type="evidence" value="ECO:0007669"/>
    <property type="project" value="InterPro"/>
</dbReference>
<keyword evidence="16" id="KW-1185">Reference proteome</keyword>
<dbReference type="InterPro" id="IPR027417">
    <property type="entry name" value="P-loop_NTPase"/>
</dbReference>
<keyword evidence="7" id="KW-0347">Helicase</keyword>
<dbReference type="GO" id="GO:0005634">
    <property type="term" value="C:nucleus"/>
    <property type="evidence" value="ECO:0007669"/>
    <property type="project" value="UniProtKB-SubCell"/>
</dbReference>